<evidence type="ECO:0000256" key="2">
    <source>
        <dbReference type="ARBA" id="ARBA00023235"/>
    </source>
</evidence>
<gene>
    <name evidence="4" type="ORF">FC18_GL001996</name>
</gene>
<keyword evidence="2 4" id="KW-0413">Isomerase</keyword>
<dbReference type="Gene3D" id="3.40.50.1360">
    <property type="match status" value="1"/>
</dbReference>
<dbReference type="SUPFAM" id="SSF100950">
    <property type="entry name" value="NagB/RpiA/CoA transferase-like"/>
    <property type="match status" value="1"/>
</dbReference>
<dbReference type="AlphaFoldDB" id="A0A0R1ZN98"/>
<dbReference type="GO" id="GO:0005829">
    <property type="term" value="C:cytosol"/>
    <property type="evidence" value="ECO:0007669"/>
    <property type="project" value="TreeGrafter"/>
</dbReference>
<dbReference type="GO" id="GO:0004751">
    <property type="term" value="F:ribose-5-phosphate isomerase activity"/>
    <property type="evidence" value="ECO:0007669"/>
    <property type="project" value="UniProtKB-EC"/>
</dbReference>
<accession>A0A0R1ZN98</accession>
<evidence type="ECO:0000256" key="1">
    <source>
        <dbReference type="ARBA" id="ARBA00011959"/>
    </source>
</evidence>
<dbReference type="InterPro" id="IPR037171">
    <property type="entry name" value="NagB/RpiA_transferase-like"/>
</dbReference>
<dbReference type="PANTHER" id="PTHR11934:SF0">
    <property type="entry name" value="RIBOSE-5-PHOSPHATE ISOMERASE"/>
    <property type="match status" value="1"/>
</dbReference>
<keyword evidence="5" id="KW-1185">Reference proteome</keyword>
<dbReference type="Pfam" id="PF06026">
    <property type="entry name" value="Rib_5-P_isom_A"/>
    <property type="match status" value="1"/>
</dbReference>
<proteinExistence type="predicted"/>
<dbReference type="EMBL" id="AYYO01000003">
    <property type="protein sequence ID" value="KRM56519.1"/>
    <property type="molecule type" value="Genomic_DNA"/>
</dbReference>
<dbReference type="InterPro" id="IPR004788">
    <property type="entry name" value="Ribose5P_isomerase_type_A"/>
</dbReference>
<dbReference type="PATRIC" id="fig|1291052.5.peg.2057"/>
<dbReference type="GO" id="GO:0009052">
    <property type="term" value="P:pentose-phosphate shunt, non-oxidative branch"/>
    <property type="evidence" value="ECO:0007669"/>
    <property type="project" value="InterPro"/>
</dbReference>
<evidence type="ECO:0000256" key="3">
    <source>
        <dbReference type="ARBA" id="ARBA00029734"/>
    </source>
</evidence>
<name>A0A0R1ZN98_9LACO</name>
<reference evidence="4 5" key="1">
    <citation type="journal article" date="2015" name="Genome Announc.">
        <title>Expanding the biotechnology potential of lactobacilli through comparative genomics of 213 strains and associated genera.</title>
        <authorList>
            <person name="Sun Z."/>
            <person name="Harris H.M."/>
            <person name="McCann A."/>
            <person name="Guo C."/>
            <person name="Argimon S."/>
            <person name="Zhang W."/>
            <person name="Yang X."/>
            <person name="Jeffery I.B."/>
            <person name="Cooney J.C."/>
            <person name="Kagawa T.F."/>
            <person name="Liu W."/>
            <person name="Song Y."/>
            <person name="Salvetti E."/>
            <person name="Wrobel A."/>
            <person name="Rasinkangas P."/>
            <person name="Parkhill J."/>
            <person name="Rea M.C."/>
            <person name="O'Sullivan O."/>
            <person name="Ritari J."/>
            <person name="Douillard F.P."/>
            <person name="Paul Ross R."/>
            <person name="Yang R."/>
            <person name="Briner A.E."/>
            <person name="Felis G.E."/>
            <person name="de Vos W.M."/>
            <person name="Barrangou R."/>
            <person name="Klaenhammer T.R."/>
            <person name="Caufield P.W."/>
            <person name="Cui Y."/>
            <person name="Zhang H."/>
            <person name="O'Toole P.W."/>
        </authorList>
    </citation>
    <scope>NUCLEOTIDE SEQUENCE [LARGE SCALE GENOMIC DNA]</scope>
    <source>
        <strain evidence="4 5">DSM 20505</strain>
    </source>
</reference>
<dbReference type="GO" id="GO:0006014">
    <property type="term" value="P:D-ribose metabolic process"/>
    <property type="evidence" value="ECO:0007669"/>
    <property type="project" value="TreeGrafter"/>
</dbReference>
<evidence type="ECO:0000313" key="5">
    <source>
        <dbReference type="Proteomes" id="UP000051679"/>
    </source>
</evidence>
<dbReference type="SUPFAM" id="SSF75445">
    <property type="entry name" value="D-ribose-5-phosphate isomerase (RpiA), lid domain"/>
    <property type="match status" value="1"/>
</dbReference>
<dbReference type="PANTHER" id="PTHR11934">
    <property type="entry name" value="RIBOSE-5-PHOSPHATE ISOMERASE"/>
    <property type="match status" value="1"/>
</dbReference>
<dbReference type="Gene3D" id="3.30.70.260">
    <property type="match status" value="1"/>
</dbReference>
<protein>
    <recommendedName>
        <fullName evidence="1">ribose-5-phosphate isomerase</fullName>
        <ecNumber evidence="1">5.3.1.6</ecNumber>
    </recommendedName>
    <alternativeName>
        <fullName evidence="3">Phosphoriboisomerase</fullName>
    </alternativeName>
</protein>
<dbReference type="STRING" id="1291052.FC18_GL001996"/>
<dbReference type="EC" id="5.3.1.6" evidence="1"/>
<evidence type="ECO:0000313" key="4">
    <source>
        <dbReference type="EMBL" id="KRM56519.1"/>
    </source>
</evidence>
<dbReference type="Proteomes" id="UP000051679">
    <property type="component" value="Unassembled WGS sequence"/>
</dbReference>
<organism evidence="4 5">
    <name type="scientific">Lacticaseibacillus sharpeae JCM 1186 = DSM 20505</name>
    <dbReference type="NCBI Taxonomy" id="1291052"/>
    <lineage>
        <taxon>Bacteria</taxon>
        <taxon>Bacillati</taxon>
        <taxon>Bacillota</taxon>
        <taxon>Bacilli</taxon>
        <taxon>Lactobacillales</taxon>
        <taxon>Lactobacillaceae</taxon>
        <taxon>Lacticaseibacillus</taxon>
    </lineage>
</organism>
<comment type="caution">
    <text evidence="4">The sequence shown here is derived from an EMBL/GenBank/DDBJ whole genome shotgun (WGS) entry which is preliminary data.</text>
</comment>
<sequence>MKMTRQIEMAAQMVKPGMSVSFGGGQHVRALIDAVAVRNLDISVTSPLALVRDYCRQVGFSVIDAPQQIDLGFDGCDAVDGYLNLLKSMGGIFVDEKAYATLCTEYVILTPEARVQPTLDTTIPLTLEVVPIMAAQVVQAAKNLDLDVRVRPVVQGERGNRLLDCFCKADEWARIREQNAALTQVNGVVGSSLFTNLATQVLIETPDDGVRML</sequence>